<dbReference type="InterPro" id="IPR014729">
    <property type="entry name" value="Rossmann-like_a/b/a_fold"/>
</dbReference>
<protein>
    <submittedName>
        <fullName evidence="2">N-acetyl sugar amidotransferase</fullName>
    </submittedName>
</protein>
<reference evidence="2 3" key="1">
    <citation type="submission" date="2021-02" db="EMBL/GenBank/DDBJ databases">
        <title>Activity-based single-cell genomes from oceanic crustal fluid captures similar information to metagenomic and metatranscriptomic surveys with orders of magnitude less sampling.</title>
        <authorList>
            <person name="D'Angelo T.S."/>
            <person name="Orcutt B.N."/>
        </authorList>
    </citation>
    <scope>NUCLEOTIDE SEQUENCE [LARGE SCALE GENOMIC DNA]</scope>
    <source>
        <strain evidence="2">AH-315-G07</strain>
    </source>
</reference>
<dbReference type="InterPro" id="IPR022310">
    <property type="entry name" value="NAD/GMP_synthase"/>
</dbReference>
<proteinExistence type="predicted"/>
<dbReference type="NCBIfam" id="TIGR03573">
    <property type="entry name" value="WbuX"/>
    <property type="match status" value="1"/>
</dbReference>
<keyword evidence="3" id="KW-1185">Reference proteome</keyword>
<evidence type="ECO:0000313" key="2">
    <source>
        <dbReference type="EMBL" id="MBN4066826.1"/>
    </source>
</evidence>
<dbReference type="Gene3D" id="3.40.50.620">
    <property type="entry name" value="HUPs"/>
    <property type="match status" value="1"/>
</dbReference>
<gene>
    <name evidence="2" type="ORF">JYU14_01940</name>
</gene>
<accession>A0ABS3AR97</accession>
<feature type="domain" description="NAD/GMP synthase" evidence="1">
    <location>
        <begin position="43"/>
        <end position="112"/>
    </location>
</feature>
<dbReference type="EMBL" id="JAFITR010000027">
    <property type="protein sequence ID" value="MBN4066826.1"/>
    <property type="molecule type" value="Genomic_DNA"/>
</dbReference>
<dbReference type="InterPro" id="IPR020022">
    <property type="entry name" value="N-acetyl_sugar_amidoTrfase"/>
</dbReference>
<name>A0ABS3AR97_9BACT</name>
<dbReference type="SUPFAM" id="SSF52402">
    <property type="entry name" value="Adenine nucleotide alpha hydrolases-like"/>
    <property type="match status" value="1"/>
</dbReference>
<evidence type="ECO:0000313" key="3">
    <source>
        <dbReference type="Proteomes" id="UP000722121"/>
    </source>
</evidence>
<sequence>MDTTDPDISFDEKGECNHCTKAIEMVRVLDIGTEERKEQLEQVVASIKQQGKDNRYDCIIGLSGGIDSSYVAYTVKKLGLRPLAIHLDNGWNSELAVNNIEKLVKQLDIDLYTHILDWDEFKNLQAAFLKANVPDGEIPTDHAIVALIYKMAIKENIKTIISGWNTHTESILPRLWAFGHADWRYIKGIQKRFGNRKLKTFPHYNFLQCHLTYPYIRKIRSVRILEYLDYNKEAAMTTLEDELGWQYYGGKHYESIYTRFYQGCLLPEKFNIDKRKAHYSSLICANQMTRNDAIQLLQQPTYDPQKQEEDKLFVQKKLSLSPNEFEKTLNAKCQTHEDYPSYEPLINILRPIYHFAKRKGSFRKKEWF</sequence>
<dbReference type="Pfam" id="PF02540">
    <property type="entry name" value="NAD_synthase"/>
    <property type="match status" value="1"/>
</dbReference>
<dbReference type="Proteomes" id="UP000722121">
    <property type="component" value="Unassembled WGS sequence"/>
</dbReference>
<organism evidence="2 3">
    <name type="scientific">Simkania negevensis</name>
    <dbReference type="NCBI Taxonomy" id="83561"/>
    <lineage>
        <taxon>Bacteria</taxon>
        <taxon>Pseudomonadati</taxon>
        <taxon>Chlamydiota</taxon>
        <taxon>Chlamydiia</taxon>
        <taxon>Parachlamydiales</taxon>
        <taxon>Simkaniaceae</taxon>
        <taxon>Simkania</taxon>
    </lineage>
</organism>
<evidence type="ECO:0000259" key="1">
    <source>
        <dbReference type="Pfam" id="PF02540"/>
    </source>
</evidence>
<comment type="caution">
    <text evidence="2">The sequence shown here is derived from an EMBL/GenBank/DDBJ whole genome shotgun (WGS) entry which is preliminary data.</text>
</comment>